<accession>A0A3G7U1M9</accession>
<sequence>MRRYRPVLVFFGAKQHEVFAVIPVAFPLAAVTDSVTAVGEF</sequence>
<dbReference type="Proteomes" id="UP000268696">
    <property type="component" value="Chromosome"/>
</dbReference>
<reference evidence="1 2" key="1">
    <citation type="submission" date="2018-03" db="EMBL/GenBank/DDBJ databases">
        <title>Diversity of phytobeneficial traits revealed by whole-genome analysis of worldwide-isolated phenazine-producing Pseudomonas spp.</title>
        <authorList>
            <person name="Biessy A."/>
            <person name="Novinscak A."/>
            <person name="Blom J."/>
            <person name="Leger G."/>
            <person name="Thomashow L.S."/>
            <person name="Cazorla F.M."/>
            <person name="Josic D."/>
            <person name="Filion M."/>
        </authorList>
    </citation>
    <scope>NUCLEOTIDE SEQUENCE [LARGE SCALE GENOMIC DNA]</scope>
    <source>
        <strain evidence="1 2">30B</strain>
    </source>
</reference>
<protein>
    <submittedName>
        <fullName evidence="1">Uncharacterized protein</fullName>
    </submittedName>
</protein>
<organism evidence="1 2">
    <name type="scientific">Pseudomonas synxantha</name>
    <dbReference type="NCBI Taxonomy" id="47883"/>
    <lineage>
        <taxon>Bacteria</taxon>
        <taxon>Pseudomonadati</taxon>
        <taxon>Pseudomonadota</taxon>
        <taxon>Gammaproteobacteria</taxon>
        <taxon>Pseudomonadales</taxon>
        <taxon>Pseudomonadaceae</taxon>
        <taxon>Pseudomonas</taxon>
    </lineage>
</organism>
<name>A0A3G7U1M9_9PSED</name>
<dbReference type="EMBL" id="CP027754">
    <property type="protein sequence ID" value="AZE53283.1"/>
    <property type="molecule type" value="Genomic_DNA"/>
</dbReference>
<evidence type="ECO:0000313" key="1">
    <source>
        <dbReference type="EMBL" id="AZE53283.1"/>
    </source>
</evidence>
<gene>
    <name evidence="1" type="ORF">C4K03_1112</name>
</gene>
<proteinExistence type="predicted"/>
<dbReference type="AlphaFoldDB" id="A0A3G7U1M9"/>
<evidence type="ECO:0000313" key="2">
    <source>
        <dbReference type="Proteomes" id="UP000268696"/>
    </source>
</evidence>